<keyword evidence="2" id="KW-1133">Transmembrane helix</keyword>
<organism evidence="3 4">
    <name type="scientific">Dietzia timorensis</name>
    <dbReference type="NCBI Taxonomy" id="499555"/>
    <lineage>
        <taxon>Bacteria</taxon>
        <taxon>Bacillati</taxon>
        <taxon>Actinomycetota</taxon>
        <taxon>Actinomycetes</taxon>
        <taxon>Mycobacteriales</taxon>
        <taxon>Dietziaceae</taxon>
        <taxon>Dietzia</taxon>
    </lineage>
</organism>
<evidence type="ECO:0000256" key="2">
    <source>
        <dbReference type="SAM" id="Phobius"/>
    </source>
</evidence>
<feature type="compositionally biased region" description="Gly residues" evidence="1">
    <location>
        <begin position="45"/>
        <end position="59"/>
    </location>
</feature>
<feature type="compositionally biased region" description="Low complexity" evidence="1">
    <location>
        <begin position="138"/>
        <end position="168"/>
    </location>
</feature>
<sequence length="341" mass="33750">MTDNTQGASGQGSSPQGPTPHGSPGPQQGQAPAGGQFPNQQGPNGVQGGSGPQHGGPQGPGQYPYGGPQGSQGFGPAGPGGPHGPGGPGGPGGPYGPGGQPPKKKNNALTIGLIVAAVVVLALFVGIGMFAKNLGNNTSTSASSGSDSTSESSAGTEPSSGSSGAAASDPADYAVGDCLDESLYGGAVAVAPAVVDCDSPEAKTEVLSVRHSETDTKCIDVEGAQGAFNMRGEDYLSMCIGDPKIPKEESINLISEGECMVAESTEAKRVDCSAPDAMKVVAVIQNPPEPPAEGYVNSIPECEAAGHPEAEMVYSWAVPSDDTALSGPNLAPDRGTCLVTP</sequence>
<feature type="region of interest" description="Disordered" evidence="1">
    <location>
        <begin position="1"/>
        <end position="103"/>
    </location>
</feature>
<keyword evidence="2" id="KW-0472">Membrane</keyword>
<dbReference type="Proteomes" id="UP000186104">
    <property type="component" value="Chromosome"/>
</dbReference>
<feature type="compositionally biased region" description="Low complexity" evidence="1">
    <location>
        <begin position="24"/>
        <end position="44"/>
    </location>
</feature>
<evidence type="ECO:0000256" key="1">
    <source>
        <dbReference type="SAM" id="MobiDB-lite"/>
    </source>
</evidence>
<feature type="compositionally biased region" description="Gly residues" evidence="1">
    <location>
        <begin position="67"/>
        <end position="98"/>
    </location>
</feature>
<keyword evidence="2" id="KW-0812">Transmembrane</keyword>
<feature type="compositionally biased region" description="Low complexity" evidence="1">
    <location>
        <begin position="1"/>
        <end position="16"/>
    </location>
</feature>
<dbReference type="STRING" id="499555.BJL86_0112"/>
<accession>A0A173LGC7</accession>
<dbReference type="AlphaFoldDB" id="A0A173LGC7"/>
<feature type="region of interest" description="Disordered" evidence="1">
    <location>
        <begin position="137"/>
        <end position="168"/>
    </location>
</feature>
<dbReference type="EMBL" id="CP015961">
    <property type="protein sequence ID" value="ANI90923.1"/>
    <property type="molecule type" value="Genomic_DNA"/>
</dbReference>
<protein>
    <submittedName>
        <fullName evidence="3">Uncharacterized protein</fullName>
    </submittedName>
</protein>
<name>A0A173LGC7_9ACTN</name>
<gene>
    <name evidence="3" type="ORF">BJL86_0112</name>
</gene>
<feature type="transmembrane region" description="Helical" evidence="2">
    <location>
        <begin position="108"/>
        <end position="131"/>
    </location>
</feature>
<dbReference type="KEGG" id="dtm:BJL86_0112"/>
<evidence type="ECO:0000313" key="3">
    <source>
        <dbReference type="EMBL" id="ANI90923.1"/>
    </source>
</evidence>
<evidence type="ECO:0000313" key="4">
    <source>
        <dbReference type="Proteomes" id="UP000186104"/>
    </source>
</evidence>
<dbReference type="RefSeq" id="WP_156515277.1">
    <property type="nucleotide sequence ID" value="NZ_CP015961.1"/>
</dbReference>
<proteinExistence type="predicted"/>
<reference evidence="3 4" key="1">
    <citation type="submission" date="2016-06" db="EMBL/GenBank/DDBJ databases">
        <title>Complete genome sequence of a saline-alkali tolerant type strain Dietzia timorensis ID05-A0528T.</title>
        <authorList>
            <person name="Wu X."/>
        </authorList>
    </citation>
    <scope>NUCLEOTIDE SEQUENCE [LARGE SCALE GENOMIC DNA]</scope>
    <source>
        <strain evidence="3 4">ID05-A0528</strain>
    </source>
</reference>
<keyword evidence="4" id="KW-1185">Reference proteome</keyword>